<dbReference type="OrthoDB" id="10252281at2759"/>
<dbReference type="VEuPathDB" id="MicrosporidiaDB:EDEG_02520"/>
<name>J9DP52_EDHAE</name>
<sequence length="1104" mass="128558">MCGIFISTNSKISSETKDFLRNRGGDSFSEGILLLVDSSYETSNFEFDFNESSKNNSSEIQHGNNQITSVLIDKSKNSSQNKFGIQPNASENLRQIQDNDQKESKADYPRKNHINYDINDILKNFLYNNSLYLKDDIFPKTVQKNERKEYLEKPPIFYNAEKHNSKPINLSTNCAHRLNGGVSVEKFNLKTSDSTVEKPKEEKYLFKTRKKSIPALYYLSPVLHMQGTNKQPIKSDVFMLYNGEVYITDESDTKYISKILARESKKNCDFSCKTDIEVFFKNQWLSVEKLLVSEFFDQIQHKNSYNTISSDKKTNLENFTKKDIDLSAYYDVIKNKEGEKLEITKEFIRKIKETAENNTLPCFCVSKNIDKTIKGEADYALSYVINSNLYFLKDELGKRSLGYTFNEHFTLSSIFFETEASVKYYYAYNVEHNLLFRKLRKSHFLMKFTRNFAKEATKFFHEEKSVETVIQRDLLNTENFVSDSSYNKSENADFKLKSSKKICDKKFKMIVCNINYSKVKFAKNIVSENDPILHCEKNSKKSPHNSTKNSNFNYLNNMIKNFPQYSHPIILEPLDDMNSSTKYAQVSEEIFSHILAQQQKNCFRFSYINETVNIEENICNSFFRNKIFIDKTSQKVSECLFFLKLNDEKNSVGNKNLKTKNHEIAINIYGISEKNILETKQSSCLAFHAVDDNSYNSFKDTENFDKTFFAKINFDDLNILEKMNSSESFVELSNNEKILMHKQCVVTDKKKDILVDESINNKEKTNSPQDSDKKSIIFDEKYIKSLYDTIYTYMVDKDALFPDTTKRDPLQFNFFMFYTSNIFVKLFQESILYKIHGNKYIVLFSGGIDSILVAACLYWITDLNCPIYLINTSFYADNKIASNSKLNKLYNQINNKEEQNNKTKILFGKDRSNGLEAYEKLKKAFKTSRFVFVENNISLSEYQDHLESIKKLVYPKTIPMDINIGACLYFSAKKAAEYGNVVFTGSGADEIFCGYNYHKKVAKLDQCIIKDIYNIYNKNLGRDDRVISHWNVEARYLFLDKIIIEFVLLLSQHTSSIFFEEDMSLNKRILRKCLERFNLEELASIRKLAMQFGSGINNLEKLMK</sequence>
<dbReference type="GO" id="GO:0004066">
    <property type="term" value="F:asparagine synthase (glutamine-hydrolyzing) activity"/>
    <property type="evidence" value="ECO:0007669"/>
    <property type="project" value="InterPro"/>
</dbReference>
<evidence type="ECO:0000313" key="8">
    <source>
        <dbReference type="Proteomes" id="UP000003163"/>
    </source>
</evidence>
<protein>
    <recommendedName>
        <fullName evidence="6">Asparagine synthetase domain-containing protein</fullName>
    </recommendedName>
</protein>
<keyword evidence="3" id="KW-0315">Glutamine amidotransferase</keyword>
<dbReference type="InterPro" id="IPR001962">
    <property type="entry name" value="Asn_synthase"/>
</dbReference>
<dbReference type="AlphaFoldDB" id="J9DP52"/>
<evidence type="ECO:0000256" key="1">
    <source>
        <dbReference type="ARBA" id="ARBA00022605"/>
    </source>
</evidence>
<dbReference type="Gene3D" id="3.40.50.620">
    <property type="entry name" value="HUPs"/>
    <property type="match status" value="1"/>
</dbReference>
<evidence type="ECO:0000259" key="6">
    <source>
        <dbReference type="Pfam" id="PF00733"/>
    </source>
</evidence>
<feature type="domain" description="Asparagine synthetase" evidence="6">
    <location>
        <begin position="840"/>
        <end position="1003"/>
    </location>
</feature>
<dbReference type="InterPro" id="IPR014729">
    <property type="entry name" value="Rossmann-like_a/b/a_fold"/>
</dbReference>
<evidence type="ECO:0000256" key="4">
    <source>
        <dbReference type="SAM" id="Coils"/>
    </source>
</evidence>
<keyword evidence="8" id="KW-1185">Reference proteome</keyword>
<feature type="compositionally biased region" description="Basic and acidic residues" evidence="5">
    <location>
        <begin position="97"/>
        <end position="108"/>
    </location>
</feature>
<feature type="coiled-coil region" evidence="4">
    <location>
        <begin position="879"/>
        <end position="906"/>
    </location>
</feature>
<dbReference type="SUPFAM" id="SSF52402">
    <property type="entry name" value="Adenine nucleotide alpha hydrolases-like"/>
    <property type="match status" value="1"/>
</dbReference>
<keyword evidence="4" id="KW-0175">Coiled coil</keyword>
<comment type="caution">
    <text evidence="7">The sequence shown here is derived from an EMBL/GenBank/DDBJ whole genome shotgun (WGS) entry which is preliminary data.</text>
</comment>
<accession>J9DP52</accession>
<organism evidence="7 8">
    <name type="scientific">Edhazardia aedis (strain USNM 41457)</name>
    <name type="common">Microsporidian parasite</name>
    <dbReference type="NCBI Taxonomy" id="1003232"/>
    <lineage>
        <taxon>Eukaryota</taxon>
        <taxon>Fungi</taxon>
        <taxon>Fungi incertae sedis</taxon>
        <taxon>Microsporidia</taxon>
        <taxon>Edhazardia</taxon>
    </lineage>
</organism>
<reference evidence="7 8" key="1">
    <citation type="submission" date="2011-08" db="EMBL/GenBank/DDBJ databases">
        <authorList>
            <person name="Liu Z.J."/>
            <person name="Shi F.L."/>
            <person name="Lu J.Q."/>
            <person name="Li M."/>
            <person name="Wang Z.L."/>
        </authorList>
    </citation>
    <scope>NUCLEOTIDE SEQUENCE [LARGE SCALE GENOMIC DNA]</scope>
    <source>
        <strain evidence="7 8">USNM 41457</strain>
    </source>
</reference>
<dbReference type="PANTHER" id="PTHR45937">
    <property type="entry name" value="ASPARAGINE SYNTHETASE DOMAIN-CONTAINING PROTEIN 1"/>
    <property type="match status" value="1"/>
</dbReference>
<feature type="region of interest" description="Disordered" evidence="5">
    <location>
        <begin position="81"/>
        <end position="108"/>
    </location>
</feature>
<reference evidence="8" key="2">
    <citation type="submission" date="2015-07" db="EMBL/GenBank/DDBJ databases">
        <title>Contrasting host-pathogen interactions and genome evolution in two generalist and specialist microsporidian pathogens of mosquitoes.</title>
        <authorList>
            <consortium name="The Broad Institute Genomics Platform"/>
            <consortium name="The Broad Institute Genome Sequencing Center for Infectious Disease"/>
            <person name="Cuomo C.A."/>
            <person name="Sanscrainte N.D."/>
            <person name="Goldberg J.M."/>
            <person name="Heiman D."/>
            <person name="Young S."/>
            <person name="Zeng Q."/>
            <person name="Becnel J.J."/>
            <person name="Birren B.W."/>
        </authorList>
    </citation>
    <scope>NUCLEOTIDE SEQUENCE [LARGE SCALE GENOMIC DNA]</scope>
    <source>
        <strain evidence="8">USNM 41457</strain>
    </source>
</reference>
<keyword evidence="1" id="KW-0028">Amino-acid biosynthesis</keyword>
<dbReference type="GO" id="GO:0006529">
    <property type="term" value="P:asparagine biosynthetic process"/>
    <property type="evidence" value="ECO:0007669"/>
    <property type="project" value="UniProtKB-KW"/>
</dbReference>
<dbReference type="HOGENOM" id="CLU_282691_0_0_1"/>
<dbReference type="InParanoid" id="J9DP52"/>
<feature type="compositionally biased region" description="Polar residues" evidence="5">
    <location>
        <begin position="81"/>
        <end position="96"/>
    </location>
</feature>
<evidence type="ECO:0000313" key="7">
    <source>
        <dbReference type="EMBL" id="EJW03112.1"/>
    </source>
</evidence>
<evidence type="ECO:0000256" key="3">
    <source>
        <dbReference type="ARBA" id="ARBA00022962"/>
    </source>
</evidence>
<dbReference type="PANTHER" id="PTHR45937:SF1">
    <property type="entry name" value="ASPARAGINE SYNTHETASE DOMAIN-CONTAINING PROTEIN 1"/>
    <property type="match status" value="1"/>
</dbReference>
<evidence type="ECO:0000256" key="2">
    <source>
        <dbReference type="ARBA" id="ARBA00022888"/>
    </source>
</evidence>
<dbReference type="InterPro" id="IPR051857">
    <property type="entry name" value="Asn_synthetase_domain"/>
</dbReference>
<dbReference type="EMBL" id="AFBI03000045">
    <property type="protein sequence ID" value="EJW03112.1"/>
    <property type="molecule type" value="Genomic_DNA"/>
</dbReference>
<dbReference type="Pfam" id="PF00733">
    <property type="entry name" value="Asn_synthase"/>
    <property type="match status" value="1"/>
</dbReference>
<dbReference type="Proteomes" id="UP000003163">
    <property type="component" value="Unassembled WGS sequence"/>
</dbReference>
<dbReference type="CDD" id="cd01991">
    <property type="entry name" value="Asn_synthase_B_C"/>
    <property type="match status" value="1"/>
</dbReference>
<evidence type="ECO:0000256" key="5">
    <source>
        <dbReference type="SAM" id="MobiDB-lite"/>
    </source>
</evidence>
<proteinExistence type="predicted"/>
<dbReference type="STRING" id="1003232.J9DP52"/>
<keyword evidence="2" id="KW-0061">Asparagine biosynthesis</keyword>
<gene>
    <name evidence="7" type="ORF">EDEG_02520</name>
</gene>